<feature type="transmembrane region" description="Helical" evidence="2">
    <location>
        <begin position="87"/>
        <end position="107"/>
    </location>
</feature>
<keyword evidence="2" id="KW-0472">Membrane</keyword>
<dbReference type="InterPro" id="IPR058581">
    <property type="entry name" value="TM_HPP"/>
</dbReference>
<feature type="transmembrane region" description="Helical" evidence="2">
    <location>
        <begin position="143"/>
        <end position="160"/>
    </location>
</feature>
<feature type="compositionally biased region" description="Basic and acidic residues" evidence="1">
    <location>
        <begin position="394"/>
        <end position="405"/>
    </location>
</feature>
<keyword evidence="2" id="KW-0812">Transmembrane</keyword>
<keyword evidence="5" id="KW-1185">Reference proteome</keyword>
<dbReference type="InterPro" id="IPR007065">
    <property type="entry name" value="HPP"/>
</dbReference>
<feature type="compositionally biased region" description="Acidic residues" evidence="1">
    <location>
        <begin position="243"/>
        <end position="256"/>
    </location>
</feature>
<gene>
    <name evidence="4" type="ORF">BGW38_009266</name>
</gene>
<reference evidence="4" key="1">
    <citation type="journal article" date="2020" name="Fungal Divers.">
        <title>Resolving the Mortierellaceae phylogeny through synthesis of multi-gene phylogenetics and phylogenomics.</title>
        <authorList>
            <person name="Vandepol N."/>
            <person name="Liber J."/>
            <person name="Desiro A."/>
            <person name="Na H."/>
            <person name="Kennedy M."/>
            <person name="Barry K."/>
            <person name="Grigoriev I.V."/>
            <person name="Miller A.N."/>
            <person name="O'Donnell K."/>
            <person name="Stajich J.E."/>
            <person name="Bonito G."/>
        </authorList>
    </citation>
    <scope>NUCLEOTIDE SEQUENCE</scope>
    <source>
        <strain evidence="4">KOD1015</strain>
    </source>
</reference>
<protein>
    <recommendedName>
        <fullName evidence="3">HPP transmembrane region domain-containing protein</fullName>
    </recommendedName>
</protein>
<feature type="region of interest" description="Disordered" evidence="1">
    <location>
        <begin position="241"/>
        <end position="321"/>
    </location>
</feature>
<accession>A0A9P6KFZ7</accession>
<comment type="caution">
    <text evidence="4">The sequence shown here is derived from an EMBL/GenBank/DDBJ whole genome shotgun (WGS) entry which is preliminary data.</text>
</comment>
<evidence type="ECO:0000259" key="3">
    <source>
        <dbReference type="Pfam" id="PF04982"/>
    </source>
</evidence>
<feature type="transmembrane region" description="Helical" evidence="2">
    <location>
        <begin position="187"/>
        <end position="208"/>
    </location>
</feature>
<feature type="compositionally biased region" description="Polar residues" evidence="1">
    <location>
        <begin position="284"/>
        <end position="293"/>
    </location>
</feature>
<dbReference type="Pfam" id="PF04982">
    <property type="entry name" value="TM_HPP"/>
    <property type="match status" value="1"/>
</dbReference>
<evidence type="ECO:0000256" key="2">
    <source>
        <dbReference type="SAM" id="Phobius"/>
    </source>
</evidence>
<evidence type="ECO:0000256" key="1">
    <source>
        <dbReference type="SAM" id="MobiDB-lite"/>
    </source>
</evidence>
<dbReference type="PANTHER" id="PTHR33741">
    <property type="entry name" value="TRANSMEMBRANE PROTEIN DDB_G0269096-RELATED"/>
    <property type="match status" value="1"/>
</dbReference>
<feature type="transmembrane region" description="Helical" evidence="2">
    <location>
        <begin position="53"/>
        <end position="75"/>
    </location>
</feature>
<feature type="compositionally biased region" description="Basic residues" evidence="1">
    <location>
        <begin position="311"/>
        <end position="321"/>
    </location>
</feature>
<sequence length="432" mass="47417">MTAPSMFPPSLAAYFDRMKGQRFNLPLKAKPGHTQTSPPAATRYPPAAPPTRLAVLVSTFIASFTGIAALALLTYNAQWFIDRNTPAIAGSFGASAVLIYGAIDSPLSQPRNVIGGHISASFIGVSLYKLFNLLPDHRFDELHWLLCALAVSCSLLFMQLTHTVHPPASATALIAVTGGDTIYNLGYWYMISPIALGVAIMLVVALLVNNVARRYPLHWWSPKARKIIVLDQDMATTLADFVSPEDDDNVTEDGEDDLQKDKYPTHASNGSPEQAHALPKDSTHTSLSDSRTTVLELPTVGKSSQASSPKPSHHQNHHHGHAGQVAVYYGGEQNLELRNGEKLYEDQRSGHHHPHRLESGSISPQEADLELGRKEHLSPTLSAQSQHPRTSITIERRGSPLDHDASIEEYRATIERLELRIRELEKQLPSTP</sequence>
<feature type="compositionally biased region" description="Polar residues" evidence="1">
    <location>
        <begin position="379"/>
        <end position="393"/>
    </location>
</feature>
<feature type="transmembrane region" description="Helical" evidence="2">
    <location>
        <begin position="113"/>
        <end position="131"/>
    </location>
</feature>
<keyword evidence="2" id="KW-1133">Transmembrane helix</keyword>
<dbReference type="EMBL" id="JAABOA010000673">
    <property type="protein sequence ID" value="KAF9583526.1"/>
    <property type="molecule type" value="Genomic_DNA"/>
</dbReference>
<evidence type="ECO:0000313" key="4">
    <source>
        <dbReference type="EMBL" id="KAF9583526.1"/>
    </source>
</evidence>
<name>A0A9P6KFZ7_9FUNG</name>
<dbReference type="Proteomes" id="UP000780801">
    <property type="component" value="Unassembled WGS sequence"/>
</dbReference>
<feature type="compositionally biased region" description="Polar residues" evidence="1">
    <location>
        <begin position="301"/>
        <end position="310"/>
    </location>
</feature>
<dbReference type="AlphaFoldDB" id="A0A9P6KFZ7"/>
<feature type="domain" description="HPP transmembrane region" evidence="3">
    <location>
        <begin position="51"/>
        <end position="216"/>
    </location>
</feature>
<dbReference type="PANTHER" id="PTHR33741:SF5">
    <property type="entry name" value="TRANSMEMBRANE PROTEIN DDB_G0269096-RELATED"/>
    <property type="match status" value="1"/>
</dbReference>
<evidence type="ECO:0000313" key="5">
    <source>
        <dbReference type="Proteomes" id="UP000780801"/>
    </source>
</evidence>
<proteinExistence type="predicted"/>
<dbReference type="OrthoDB" id="2016548at2759"/>
<organism evidence="4 5">
    <name type="scientific">Lunasporangiospora selenospora</name>
    <dbReference type="NCBI Taxonomy" id="979761"/>
    <lineage>
        <taxon>Eukaryota</taxon>
        <taxon>Fungi</taxon>
        <taxon>Fungi incertae sedis</taxon>
        <taxon>Mucoromycota</taxon>
        <taxon>Mortierellomycotina</taxon>
        <taxon>Mortierellomycetes</taxon>
        <taxon>Mortierellales</taxon>
        <taxon>Mortierellaceae</taxon>
        <taxon>Lunasporangiospora</taxon>
    </lineage>
</organism>
<feature type="region of interest" description="Disordered" evidence="1">
    <location>
        <begin position="377"/>
        <end position="405"/>
    </location>
</feature>